<feature type="domain" description="Peptidase metallopeptidase" evidence="6">
    <location>
        <begin position="24"/>
        <end position="204"/>
    </location>
</feature>
<keyword evidence="8" id="KW-1185">Reference proteome</keyword>
<comment type="subcellular location">
    <subcellularLocation>
        <location evidence="2">Secreted</location>
    </subcellularLocation>
</comment>
<dbReference type="InterPro" id="IPR018511">
    <property type="entry name" value="Hemolysin-typ_Ca-bd_CS"/>
</dbReference>
<evidence type="ECO:0000256" key="2">
    <source>
        <dbReference type="ARBA" id="ARBA00004613"/>
    </source>
</evidence>
<evidence type="ECO:0000256" key="4">
    <source>
        <dbReference type="ARBA" id="ARBA00022525"/>
    </source>
</evidence>
<dbReference type="InterPro" id="IPR001343">
    <property type="entry name" value="Hemolysn_Ca-bd"/>
</dbReference>
<dbReference type="AlphaFoldDB" id="A0AA43ZIY6"/>
<keyword evidence="7" id="KW-0378">Hydrolase</keyword>
<reference evidence="7" key="1">
    <citation type="submission" date="2020-03" db="EMBL/GenBank/DDBJ databases">
        <title>Ferranicluibacter endophyticum gen. nov., sp. nov., a new genus isolated from Rubus ulmifolius Schott. stem.</title>
        <authorList>
            <person name="Roca-Couso R."/>
            <person name="Flores-Felix J.D."/>
            <person name="Igual J.M."/>
            <person name="Rivas R."/>
        </authorList>
    </citation>
    <scope>NUCLEOTIDE SEQUENCE</scope>
    <source>
        <strain evidence="7">CRRU44</strain>
    </source>
</reference>
<evidence type="ECO:0000313" key="8">
    <source>
        <dbReference type="Proteomes" id="UP001155840"/>
    </source>
</evidence>
<keyword evidence="4" id="KW-0964">Secreted</keyword>
<dbReference type="GO" id="GO:0008270">
    <property type="term" value="F:zinc ion binding"/>
    <property type="evidence" value="ECO:0007669"/>
    <property type="project" value="InterPro"/>
</dbReference>
<dbReference type="GO" id="GO:0008237">
    <property type="term" value="F:metallopeptidase activity"/>
    <property type="evidence" value="ECO:0007669"/>
    <property type="project" value="InterPro"/>
</dbReference>
<dbReference type="GO" id="GO:0005615">
    <property type="term" value="C:extracellular space"/>
    <property type="evidence" value="ECO:0007669"/>
    <property type="project" value="InterPro"/>
</dbReference>
<dbReference type="Pfam" id="PF08548">
    <property type="entry name" value="Peptidase_M10_C"/>
    <property type="match status" value="2"/>
</dbReference>
<dbReference type="SMART" id="SM00235">
    <property type="entry name" value="ZnMc"/>
    <property type="match status" value="1"/>
</dbReference>
<dbReference type="InterPro" id="IPR013858">
    <property type="entry name" value="Peptidase_M10B_C"/>
</dbReference>
<keyword evidence="7" id="KW-0645">Protease</keyword>
<dbReference type="CDD" id="cd04277">
    <property type="entry name" value="ZnMc_serralysin_like"/>
    <property type="match status" value="1"/>
</dbReference>
<gene>
    <name evidence="7" type="ORF">G8E10_23740</name>
</gene>
<organism evidence="7 8">
    <name type="scientific">Ferranicluibacter rubi</name>
    <dbReference type="NCBI Taxonomy" id="2715133"/>
    <lineage>
        <taxon>Bacteria</taxon>
        <taxon>Pseudomonadati</taxon>
        <taxon>Pseudomonadota</taxon>
        <taxon>Alphaproteobacteria</taxon>
        <taxon>Hyphomicrobiales</taxon>
        <taxon>Rhizobiaceae</taxon>
        <taxon>Ferranicluibacter</taxon>
    </lineage>
</organism>
<dbReference type="InterPro" id="IPR011049">
    <property type="entry name" value="Serralysin-like_metalloprot_C"/>
</dbReference>
<dbReference type="Pfam" id="PF00353">
    <property type="entry name" value="HemolysinCabind"/>
    <property type="match status" value="2"/>
</dbReference>
<evidence type="ECO:0000313" key="7">
    <source>
        <dbReference type="EMBL" id="NHT78717.1"/>
    </source>
</evidence>
<dbReference type="GO" id="GO:0005509">
    <property type="term" value="F:calcium ion binding"/>
    <property type="evidence" value="ECO:0007669"/>
    <property type="project" value="InterPro"/>
</dbReference>
<name>A0AA43ZIY6_9HYPH</name>
<evidence type="ECO:0000256" key="3">
    <source>
        <dbReference type="ARBA" id="ARBA00009490"/>
    </source>
</evidence>
<dbReference type="Gene3D" id="2.150.10.10">
    <property type="entry name" value="Serralysin-like metalloprotease, C-terminal"/>
    <property type="match status" value="2"/>
</dbReference>
<comment type="similarity">
    <text evidence="3">Belongs to the peptidase M10B family.</text>
</comment>
<dbReference type="Proteomes" id="UP001155840">
    <property type="component" value="Unassembled WGS sequence"/>
</dbReference>
<dbReference type="GO" id="GO:0006508">
    <property type="term" value="P:proteolysis"/>
    <property type="evidence" value="ECO:0007669"/>
    <property type="project" value="UniProtKB-KW"/>
</dbReference>
<dbReference type="InterPro" id="IPR006026">
    <property type="entry name" value="Peptidase_Metallo"/>
</dbReference>
<dbReference type="PANTHER" id="PTHR38340">
    <property type="entry name" value="S-LAYER PROTEIN"/>
    <property type="match status" value="1"/>
</dbReference>
<comment type="caution">
    <text evidence="7">The sequence shown here is derived from an EMBL/GenBank/DDBJ whole genome shotgun (WGS) entry which is preliminary data.</text>
</comment>
<dbReference type="RefSeq" id="WP_167130912.1">
    <property type="nucleotide sequence ID" value="NZ_JAANCM010000018.1"/>
</dbReference>
<dbReference type="InterPro" id="IPR024079">
    <property type="entry name" value="MetalloPept_cat_dom_sf"/>
</dbReference>
<dbReference type="PANTHER" id="PTHR38340:SF1">
    <property type="entry name" value="S-LAYER PROTEIN"/>
    <property type="match status" value="1"/>
</dbReference>
<dbReference type="EMBL" id="JAANCM010000018">
    <property type="protein sequence ID" value="NHT78717.1"/>
    <property type="molecule type" value="Genomic_DNA"/>
</dbReference>
<comment type="cofactor">
    <cofactor evidence="1">
        <name>Ca(2+)</name>
        <dbReference type="ChEBI" id="CHEBI:29108"/>
    </cofactor>
</comment>
<evidence type="ECO:0000256" key="5">
    <source>
        <dbReference type="ARBA" id="ARBA00022737"/>
    </source>
</evidence>
<dbReference type="InterPro" id="IPR034033">
    <property type="entry name" value="Serralysin-like"/>
</dbReference>
<keyword evidence="5" id="KW-0677">Repeat</keyword>
<evidence type="ECO:0000259" key="6">
    <source>
        <dbReference type="SMART" id="SM00235"/>
    </source>
</evidence>
<sequence>MTGSKTPFTTISATGNPNIDGVLSNNAWSGGALTYAFPATRADYDYDDLSGSFFPVSPQQVAAALFIMEQSSGNAADDGFSLEGFTLLDLRRGSPTDATLRFAGTDTANPTAFAFYPGPSSVSGDIWFGDGYAGTDFDYLKPKAGNYAWHTLVHELGHALGLKHGHEAEMNAALPRGMDSVEFTVMTYKAYIGASVEDGYSYGAYDAPQTFMALDIAALQAMYGADYSVMSGDTVYRWTPKTGATIIDGQTTISPGANKIFATLWDGGGRDTFDLTAYKTNLSIDLRAGGFSVFDKAQLADLGGGPNGGHARGNIFNALLHDGNTASLIENVNAGSGNDRIVGNEVANFLAGNGGKDTLFGLNGNDILMGGAGADALDGGNGLDTASYLDATAGITASLLKPSGNKGFAAGDTFKSIENITGSAFADTLTGDNAANRLDGSKGNDRLSGGNGNDTLIGGVGSDILTGGAGADTFVYASWTESQTATKLRDTITDFSSSSGDRIDLSGIDANLLLDGVQHFSFIGASTFTKTGGELRFATLKSTTYVYGDLDGDGKSDLALYFDDRLTLQAGDFIV</sequence>
<dbReference type="PRINTS" id="PR00313">
    <property type="entry name" value="CABNDNGRPT"/>
</dbReference>
<evidence type="ECO:0000256" key="1">
    <source>
        <dbReference type="ARBA" id="ARBA00001913"/>
    </source>
</evidence>
<dbReference type="SUPFAM" id="SSF55486">
    <property type="entry name" value="Metalloproteases ('zincins'), catalytic domain"/>
    <property type="match status" value="1"/>
</dbReference>
<accession>A0AA43ZIY6</accession>
<protein>
    <submittedName>
        <fullName evidence="7">Protease</fullName>
    </submittedName>
</protein>
<dbReference type="InterPro" id="IPR050557">
    <property type="entry name" value="RTX_toxin/Mannuronan_C5-epim"/>
</dbReference>
<dbReference type="Gene3D" id="3.40.390.10">
    <property type="entry name" value="Collagenase (Catalytic Domain)"/>
    <property type="match status" value="1"/>
</dbReference>
<dbReference type="SUPFAM" id="SSF51120">
    <property type="entry name" value="beta-Roll"/>
    <property type="match status" value="2"/>
</dbReference>
<dbReference type="PROSITE" id="PS00330">
    <property type="entry name" value="HEMOLYSIN_CALCIUM"/>
    <property type="match status" value="4"/>
</dbReference>
<proteinExistence type="inferred from homology"/>